<dbReference type="GO" id="GO:0016874">
    <property type="term" value="F:ligase activity"/>
    <property type="evidence" value="ECO:0007669"/>
    <property type="project" value="UniProtKB-KW"/>
</dbReference>
<proteinExistence type="predicted"/>
<evidence type="ECO:0000313" key="2">
    <source>
        <dbReference type="EMBL" id="KEP52263.1"/>
    </source>
</evidence>
<sequence>MFGLAAAIKGYGQMIFGKDVVDSGIKRTNFKPIYIPTWKVDCIASFTSDLGDSDHPTVMHLREVTVPGINHHPLARWVKSFPTDVDDASPFSKGHLEPLNGTYDILALPFMTSPTAIPQALKEAPYGDIEITEGWSVDPRSVEFQMLAAYPLLHPAFLAEYTLGDKHITIIAHGYHDYFSVWGHTSHPGVWVNAEQGATVTYLRATKPIVGGPAAMPDFLDEENTPSNLERIAYEPDMNDPRIQPVSSANAARHWMTLAGKVDEVGFIIESIPATNARIIRIEVKPGLRAKKSEVEGDPRAPLKKQLEELKKEADNAKPEWLKEWENQSSQN</sequence>
<gene>
    <name evidence="2" type="ORF">V565_048120</name>
</gene>
<dbReference type="OrthoDB" id="2349883at2759"/>
<feature type="region of interest" description="Disordered" evidence="1">
    <location>
        <begin position="312"/>
        <end position="332"/>
    </location>
</feature>
<organism evidence="2 3">
    <name type="scientific">Rhizoctonia solani 123E</name>
    <dbReference type="NCBI Taxonomy" id="1423351"/>
    <lineage>
        <taxon>Eukaryota</taxon>
        <taxon>Fungi</taxon>
        <taxon>Dikarya</taxon>
        <taxon>Basidiomycota</taxon>
        <taxon>Agaricomycotina</taxon>
        <taxon>Agaricomycetes</taxon>
        <taxon>Cantharellales</taxon>
        <taxon>Ceratobasidiaceae</taxon>
        <taxon>Rhizoctonia</taxon>
    </lineage>
</organism>
<keyword evidence="3" id="KW-1185">Reference proteome</keyword>
<keyword evidence="2" id="KW-0436">Ligase</keyword>
<evidence type="ECO:0000256" key="1">
    <source>
        <dbReference type="SAM" id="MobiDB-lite"/>
    </source>
</evidence>
<reference evidence="2 3" key="1">
    <citation type="submission" date="2013-12" db="EMBL/GenBank/DDBJ databases">
        <authorList>
            <person name="Cubeta M."/>
            <person name="Pakala S."/>
            <person name="Fedorova N."/>
            <person name="Thomas E."/>
            <person name="Dean R."/>
            <person name="Jabaji S."/>
            <person name="Neate S."/>
            <person name="Toda T."/>
            <person name="Tavantzis S."/>
            <person name="Vilgalys R."/>
            <person name="Bharathan N."/>
            <person name="Pakala S."/>
            <person name="Losada L.S."/>
            <person name="Zafar N."/>
            <person name="Nierman W."/>
        </authorList>
    </citation>
    <scope>NUCLEOTIDE SEQUENCE [LARGE SCALE GENOMIC DNA]</scope>
    <source>
        <strain evidence="2 3">123E</strain>
    </source>
</reference>
<dbReference type="EMBL" id="AZST01000115">
    <property type="protein sequence ID" value="KEP52263.1"/>
    <property type="molecule type" value="Genomic_DNA"/>
</dbReference>
<evidence type="ECO:0000313" key="3">
    <source>
        <dbReference type="Proteomes" id="UP000027456"/>
    </source>
</evidence>
<protein>
    <submittedName>
        <fullName evidence="2">Ubiquitin ligase SCF complex subunit cullin</fullName>
    </submittedName>
</protein>
<dbReference type="Proteomes" id="UP000027456">
    <property type="component" value="Unassembled WGS sequence"/>
</dbReference>
<name>A0A074S611_9AGAM</name>
<comment type="caution">
    <text evidence="2">The sequence shown here is derived from an EMBL/GenBank/DDBJ whole genome shotgun (WGS) entry which is preliminary data.</text>
</comment>
<accession>A0A074S611</accession>
<dbReference type="HOGENOM" id="CLU_1012597_0_0_1"/>
<feature type="compositionally biased region" description="Basic and acidic residues" evidence="1">
    <location>
        <begin position="312"/>
        <end position="326"/>
    </location>
</feature>
<dbReference type="AlphaFoldDB" id="A0A074S611"/>